<dbReference type="PROSITE" id="PS51318">
    <property type="entry name" value="TAT"/>
    <property type="match status" value="1"/>
</dbReference>
<sequence length="202" mass="22575">MSNRRNAIKTMALLMGGALSAPTLLAMDRWAAAEGNPPRGNLALEATDLALIASVAELIIPETDTPGATAAGVPEFIVMMLQDCYHQPEQESFKQGLDRLRAENFLAMKEPQQISLLQRIEQETMQEMKKRNVKQTKMGDNEDREQIDKKAVGLPFWRLIKELTLLGYFTSEQGLTTAFDYVPIPGRFELTTLKPGQKAFAY</sequence>
<feature type="chain" id="PRO_5016444106" evidence="1">
    <location>
        <begin position="27"/>
        <end position="202"/>
    </location>
</feature>
<dbReference type="OrthoDB" id="6385145at2"/>
<evidence type="ECO:0000313" key="2">
    <source>
        <dbReference type="EMBL" id="PWJ58424.1"/>
    </source>
</evidence>
<name>A0A316AMU5_9BACT</name>
<comment type="caution">
    <text evidence="2">The sequence shown here is derived from an EMBL/GenBank/DDBJ whole genome shotgun (WGS) entry which is preliminary data.</text>
</comment>
<dbReference type="AlphaFoldDB" id="A0A316AMU5"/>
<dbReference type="RefSeq" id="WP_109674277.1">
    <property type="nucleotide sequence ID" value="NZ_QGDT01000004.1"/>
</dbReference>
<proteinExistence type="predicted"/>
<keyword evidence="1" id="KW-0732">Signal</keyword>
<reference evidence="2 3" key="1">
    <citation type="submission" date="2018-03" db="EMBL/GenBank/DDBJ databases">
        <title>Genomic Encyclopedia of Archaeal and Bacterial Type Strains, Phase II (KMG-II): from individual species to whole genera.</title>
        <authorList>
            <person name="Goeker M."/>
        </authorList>
    </citation>
    <scope>NUCLEOTIDE SEQUENCE [LARGE SCALE GENOMIC DNA]</scope>
    <source>
        <strain evidence="2 3">DSM 100346</strain>
    </source>
</reference>
<dbReference type="InterPro" id="IPR006311">
    <property type="entry name" value="TAT_signal"/>
</dbReference>
<evidence type="ECO:0000313" key="3">
    <source>
        <dbReference type="Proteomes" id="UP000245880"/>
    </source>
</evidence>
<accession>A0A316AMU5</accession>
<organism evidence="2 3">
    <name type="scientific">Dyadobacter jejuensis</name>
    <dbReference type="NCBI Taxonomy" id="1082580"/>
    <lineage>
        <taxon>Bacteria</taxon>
        <taxon>Pseudomonadati</taxon>
        <taxon>Bacteroidota</taxon>
        <taxon>Cytophagia</taxon>
        <taxon>Cytophagales</taxon>
        <taxon>Spirosomataceae</taxon>
        <taxon>Dyadobacter</taxon>
    </lineage>
</organism>
<dbReference type="Proteomes" id="UP000245880">
    <property type="component" value="Unassembled WGS sequence"/>
</dbReference>
<dbReference type="EMBL" id="QGDT01000004">
    <property type="protein sequence ID" value="PWJ58424.1"/>
    <property type="molecule type" value="Genomic_DNA"/>
</dbReference>
<keyword evidence="3" id="KW-1185">Reference proteome</keyword>
<dbReference type="InterPro" id="IPR027056">
    <property type="entry name" value="Gluconate_2DH_su3"/>
</dbReference>
<evidence type="ECO:0000256" key="1">
    <source>
        <dbReference type="SAM" id="SignalP"/>
    </source>
</evidence>
<gene>
    <name evidence="2" type="ORF">CLV98_104283</name>
</gene>
<dbReference type="Pfam" id="PF13618">
    <property type="entry name" value="Gluconate_2-dh3"/>
    <property type="match status" value="1"/>
</dbReference>
<protein>
    <submittedName>
        <fullName evidence="2">Gluconate 2-dehydrogenase subunit 3-like protein</fullName>
    </submittedName>
</protein>
<feature type="signal peptide" evidence="1">
    <location>
        <begin position="1"/>
        <end position="26"/>
    </location>
</feature>